<sequence>MISHEDPRLDSSPVRCWKVSRHGSFEARVISREAFRPGQTLAQQTSRSDCKLYVGGTHVEGLCFMGRARERMI</sequence>
<reference evidence="1 2" key="1">
    <citation type="submission" date="2019-05" db="EMBL/GenBank/DDBJ databases">
        <title>Emergence of the Ug99 lineage of the wheat stem rust pathogen through somatic hybridization.</title>
        <authorList>
            <person name="Li F."/>
            <person name="Upadhyaya N.M."/>
            <person name="Sperschneider J."/>
            <person name="Matny O."/>
            <person name="Nguyen-Phuc H."/>
            <person name="Mago R."/>
            <person name="Raley C."/>
            <person name="Miller M.E."/>
            <person name="Silverstein K.A.T."/>
            <person name="Henningsen E."/>
            <person name="Hirsch C.D."/>
            <person name="Visser B."/>
            <person name="Pretorius Z.A."/>
            <person name="Steffenson B.J."/>
            <person name="Schwessinger B."/>
            <person name="Dodds P.N."/>
            <person name="Figueroa M."/>
        </authorList>
    </citation>
    <scope>NUCLEOTIDE SEQUENCE [LARGE SCALE GENOMIC DNA]</scope>
    <source>
        <strain evidence="1">21-0</strain>
    </source>
</reference>
<proteinExistence type="predicted"/>
<comment type="caution">
    <text evidence="1">The sequence shown here is derived from an EMBL/GenBank/DDBJ whole genome shotgun (WGS) entry which is preliminary data.</text>
</comment>
<name>A0A5B0ND82_PUCGR</name>
<dbReference type="EMBL" id="VSWC01000105">
    <property type="protein sequence ID" value="KAA1086736.1"/>
    <property type="molecule type" value="Genomic_DNA"/>
</dbReference>
<evidence type="ECO:0000313" key="2">
    <source>
        <dbReference type="Proteomes" id="UP000324748"/>
    </source>
</evidence>
<protein>
    <submittedName>
        <fullName evidence="1">Uncharacterized protein</fullName>
    </submittedName>
</protein>
<keyword evidence="2" id="KW-1185">Reference proteome</keyword>
<accession>A0A5B0ND82</accession>
<dbReference type="AlphaFoldDB" id="A0A5B0ND82"/>
<gene>
    <name evidence="1" type="ORF">PGT21_010250</name>
</gene>
<evidence type="ECO:0000313" key="1">
    <source>
        <dbReference type="EMBL" id="KAA1086736.1"/>
    </source>
</evidence>
<dbReference type="Proteomes" id="UP000324748">
    <property type="component" value="Unassembled WGS sequence"/>
</dbReference>
<organism evidence="1 2">
    <name type="scientific">Puccinia graminis f. sp. tritici</name>
    <dbReference type="NCBI Taxonomy" id="56615"/>
    <lineage>
        <taxon>Eukaryota</taxon>
        <taxon>Fungi</taxon>
        <taxon>Dikarya</taxon>
        <taxon>Basidiomycota</taxon>
        <taxon>Pucciniomycotina</taxon>
        <taxon>Pucciniomycetes</taxon>
        <taxon>Pucciniales</taxon>
        <taxon>Pucciniaceae</taxon>
        <taxon>Puccinia</taxon>
    </lineage>
</organism>